<protein>
    <recommendedName>
        <fullName evidence="3">DUF1287 domain-containing protein</fullName>
    </recommendedName>
</protein>
<dbReference type="STRING" id="1346286.SAMN05444362_11597"/>
<proteinExistence type="predicted"/>
<evidence type="ECO:0008006" key="3">
    <source>
        <dbReference type="Google" id="ProtNLM"/>
    </source>
</evidence>
<reference evidence="2" key="1">
    <citation type="submission" date="2016-11" db="EMBL/GenBank/DDBJ databases">
        <authorList>
            <person name="Varghese N."/>
            <person name="Submissions S."/>
        </authorList>
    </citation>
    <scope>NUCLEOTIDE SEQUENCE [LARGE SCALE GENOMIC DNA]</scope>
    <source>
        <strain evidence="2">DSM 27370</strain>
    </source>
</reference>
<keyword evidence="2" id="KW-1185">Reference proteome</keyword>
<dbReference type="RefSeq" id="WP_082141937.1">
    <property type="nucleotide sequence ID" value="NZ_BBXL01000020.1"/>
</dbReference>
<accession>A0A1M5H5Z6</accession>
<dbReference type="InterPro" id="IPR009706">
    <property type="entry name" value="DUF1287"/>
</dbReference>
<evidence type="ECO:0000313" key="2">
    <source>
        <dbReference type="Proteomes" id="UP000184480"/>
    </source>
</evidence>
<dbReference type="Proteomes" id="UP000184480">
    <property type="component" value="Unassembled WGS sequence"/>
</dbReference>
<evidence type="ECO:0000313" key="1">
    <source>
        <dbReference type="EMBL" id="SHG11338.1"/>
    </source>
</evidence>
<dbReference type="EMBL" id="FQUC01000015">
    <property type="protein sequence ID" value="SHG11338.1"/>
    <property type="molecule type" value="Genomic_DNA"/>
</dbReference>
<dbReference type="Pfam" id="PF06940">
    <property type="entry name" value="DUF1287"/>
    <property type="match status" value="1"/>
</dbReference>
<dbReference type="PIRSF" id="PIRSF011444">
    <property type="entry name" value="DUF1287"/>
    <property type="match status" value="1"/>
</dbReference>
<dbReference type="AlphaFoldDB" id="A0A1M5H5Z6"/>
<organism evidence="1 2">
    <name type="scientific">Dysgonomonas macrotermitis</name>
    <dbReference type="NCBI Taxonomy" id="1346286"/>
    <lineage>
        <taxon>Bacteria</taxon>
        <taxon>Pseudomonadati</taxon>
        <taxon>Bacteroidota</taxon>
        <taxon>Bacteroidia</taxon>
        <taxon>Bacteroidales</taxon>
        <taxon>Dysgonomonadaceae</taxon>
        <taxon>Dysgonomonas</taxon>
    </lineage>
</organism>
<name>A0A1M5H5Z6_9BACT</name>
<sequence>MPETTNKYRYWIVLVVFLSLFNNVKAQEADFYKQLSDAAISLTHSKVIYDPAYFKISYPKGDVPSNKGVCTDVIIRAYRKLNIDLQKEIHLDMKANFDKYPSRKKWGLNSTDTNIDHRRVPNQQVFFSRKGTVKPITNNSQDYLAGDIVSWNLGNGLTHIGIVIDKKSRDGKRPLIVHNIGQGQVIEDCLFSWKITGHYRYKK</sequence>
<gene>
    <name evidence="1" type="ORF">SAMN05444362_11597</name>
</gene>
<dbReference type="OrthoDB" id="114026at2"/>